<dbReference type="InterPro" id="IPR053197">
    <property type="entry name" value="F-box_SCFL_complex_component"/>
</dbReference>
<name>A0A3L6PT68_PANMI</name>
<reference evidence="2" key="1">
    <citation type="journal article" date="2019" name="Nat. Commun.">
        <title>The genome of broomcorn millet.</title>
        <authorList>
            <person name="Zou C."/>
            <person name="Miki D."/>
            <person name="Li D."/>
            <person name="Tang Q."/>
            <person name="Xiao L."/>
            <person name="Rajput S."/>
            <person name="Deng P."/>
            <person name="Jia W."/>
            <person name="Huang R."/>
            <person name="Zhang M."/>
            <person name="Sun Y."/>
            <person name="Hu J."/>
            <person name="Fu X."/>
            <person name="Schnable P.S."/>
            <person name="Li F."/>
            <person name="Zhang H."/>
            <person name="Feng B."/>
            <person name="Zhu X."/>
            <person name="Liu R."/>
            <person name="Schnable J.C."/>
            <person name="Zhu J.-K."/>
            <person name="Zhang H."/>
        </authorList>
    </citation>
    <scope>NUCLEOTIDE SEQUENCE [LARGE SCALE GENOMIC DNA]</scope>
</reference>
<gene>
    <name evidence="1" type="ORF">C2845_PM14G04900</name>
</gene>
<dbReference type="Proteomes" id="UP000275267">
    <property type="component" value="Unassembled WGS sequence"/>
</dbReference>
<sequence>MAEINKELQTEEEKKALEEGAEALKSAALHFHPRSQRIPVENLWSLVSVPHRRGRAGYLLDVMPPKVTKRWVPVNRAEGASRKRLGVGGNPAADHHHSVLPAPPLHQWLVPPKSTAPLKSTMRWVPASAKLDTLHLRSSDVDGAHDEDDARLWIRTAIKQGARVIHLVGHRKEDWLCGSRLAVLEHASFVSCHLKILKLSYALIDDNILRQLSSHCPSFEELDLKDCLITGHEISSASLKILTLFKCQINVNLSIAAPNLLLLRCISPITQAPSFKSMGLLVTGTIILDDFAFSDDFEDFSKDEFDESTDEDDDCNGNNWKCKTRYGFGVPLEGYGLGYKNDYGYGSDIESDDNSFEYSEIAIDSDEYGINGDDCDSSMDGNRQIVGENSGCNDNKIKGGRNVLQSLSNASSLELLADAGEMLLFGIKCSKDDVRIHKLAHLFRANGIPVDKIFVRRTGSAYLRGEKIMKDLARHELEFWGM</sequence>
<evidence type="ECO:0000313" key="2">
    <source>
        <dbReference type="Proteomes" id="UP000275267"/>
    </source>
</evidence>
<comment type="caution">
    <text evidence="1">The sequence shown here is derived from an EMBL/GenBank/DDBJ whole genome shotgun (WGS) entry which is preliminary data.</text>
</comment>
<protein>
    <submittedName>
        <fullName evidence="1">Uncharacterized protein</fullName>
    </submittedName>
</protein>
<dbReference type="STRING" id="4540.A0A3L6PT68"/>
<dbReference type="OrthoDB" id="645579at2759"/>
<dbReference type="InterPro" id="IPR032675">
    <property type="entry name" value="LRR_dom_sf"/>
</dbReference>
<dbReference type="PANTHER" id="PTHR34223">
    <property type="entry name" value="OS11G0201299 PROTEIN"/>
    <property type="match status" value="1"/>
</dbReference>
<dbReference type="SUPFAM" id="SSF52047">
    <property type="entry name" value="RNI-like"/>
    <property type="match status" value="1"/>
</dbReference>
<keyword evidence="2" id="KW-1185">Reference proteome</keyword>
<dbReference type="AlphaFoldDB" id="A0A3L6PT68"/>
<dbReference type="EMBL" id="PQIB02000016">
    <property type="protein sequence ID" value="RLM61456.1"/>
    <property type="molecule type" value="Genomic_DNA"/>
</dbReference>
<organism evidence="1 2">
    <name type="scientific">Panicum miliaceum</name>
    <name type="common">Proso millet</name>
    <name type="synonym">Broomcorn millet</name>
    <dbReference type="NCBI Taxonomy" id="4540"/>
    <lineage>
        <taxon>Eukaryota</taxon>
        <taxon>Viridiplantae</taxon>
        <taxon>Streptophyta</taxon>
        <taxon>Embryophyta</taxon>
        <taxon>Tracheophyta</taxon>
        <taxon>Spermatophyta</taxon>
        <taxon>Magnoliopsida</taxon>
        <taxon>Liliopsida</taxon>
        <taxon>Poales</taxon>
        <taxon>Poaceae</taxon>
        <taxon>PACMAD clade</taxon>
        <taxon>Panicoideae</taxon>
        <taxon>Panicodae</taxon>
        <taxon>Paniceae</taxon>
        <taxon>Panicinae</taxon>
        <taxon>Panicum</taxon>
        <taxon>Panicum sect. Panicum</taxon>
    </lineage>
</organism>
<dbReference type="Gene3D" id="3.80.10.10">
    <property type="entry name" value="Ribonuclease Inhibitor"/>
    <property type="match status" value="1"/>
</dbReference>
<accession>A0A3L6PT68</accession>
<dbReference type="PANTHER" id="PTHR34223:SF81">
    <property type="entry name" value="OS08G0281600 PROTEIN"/>
    <property type="match status" value="1"/>
</dbReference>
<proteinExistence type="predicted"/>
<evidence type="ECO:0000313" key="1">
    <source>
        <dbReference type="EMBL" id="RLM61456.1"/>
    </source>
</evidence>